<dbReference type="AlphaFoldDB" id="A0AAP0HQP2"/>
<dbReference type="PANTHER" id="PTHR35101">
    <property type="entry name" value="OS02G0162600 PROTEIN"/>
    <property type="match status" value="1"/>
</dbReference>
<reference evidence="1 2" key="1">
    <citation type="submission" date="2024-01" db="EMBL/GenBank/DDBJ databases">
        <title>Genome assemblies of Stephania.</title>
        <authorList>
            <person name="Yang L."/>
        </authorList>
    </citation>
    <scope>NUCLEOTIDE SEQUENCE [LARGE SCALE GENOMIC DNA]</scope>
    <source>
        <strain evidence="1">YNDBR</strain>
        <tissue evidence="1">Leaf</tissue>
    </source>
</reference>
<dbReference type="Proteomes" id="UP001420932">
    <property type="component" value="Unassembled WGS sequence"/>
</dbReference>
<protein>
    <submittedName>
        <fullName evidence="1">Uncharacterized protein</fullName>
    </submittedName>
</protein>
<comment type="caution">
    <text evidence="1">The sequence shown here is derived from an EMBL/GenBank/DDBJ whole genome shotgun (WGS) entry which is preliminary data.</text>
</comment>
<name>A0AAP0HQP2_9MAGN</name>
<organism evidence="1 2">
    <name type="scientific">Stephania yunnanensis</name>
    <dbReference type="NCBI Taxonomy" id="152371"/>
    <lineage>
        <taxon>Eukaryota</taxon>
        <taxon>Viridiplantae</taxon>
        <taxon>Streptophyta</taxon>
        <taxon>Embryophyta</taxon>
        <taxon>Tracheophyta</taxon>
        <taxon>Spermatophyta</taxon>
        <taxon>Magnoliopsida</taxon>
        <taxon>Ranunculales</taxon>
        <taxon>Menispermaceae</taxon>
        <taxon>Menispermoideae</taxon>
        <taxon>Cissampelideae</taxon>
        <taxon>Stephania</taxon>
    </lineage>
</organism>
<evidence type="ECO:0000313" key="2">
    <source>
        <dbReference type="Proteomes" id="UP001420932"/>
    </source>
</evidence>
<accession>A0AAP0HQP2</accession>
<proteinExistence type="predicted"/>
<dbReference type="EMBL" id="JBBNAF010000012">
    <property type="protein sequence ID" value="KAK9093357.1"/>
    <property type="molecule type" value="Genomic_DNA"/>
</dbReference>
<gene>
    <name evidence="1" type="ORF">Syun_028268</name>
</gene>
<dbReference type="PANTHER" id="PTHR35101:SF12">
    <property type="entry name" value="OS02G0162600 PROTEIN"/>
    <property type="match status" value="1"/>
</dbReference>
<keyword evidence="2" id="KW-1185">Reference proteome</keyword>
<evidence type="ECO:0000313" key="1">
    <source>
        <dbReference type="EMBL" id="KAK9093357.1"/>
    </source>
</evidence>
<sequence>MASSRFAMFITEVAPPQFVSVMRRRASKMLETIVEEEREKTIISSHESFSSLKKKAKMERELQRLIESPDDHHHEEITPLIIDQDFDDHRYTSLKDIIKSQSCSPNDYSNISIRNRLVQQAASAYILSSATFATRQEHWMIALWRKMKICKLEYLMYYGLSVYVCDPLRACIEPIPRVMAQNYVSSQTQVYEPNITLIK</sequence>